<evidence type="ECO:0000256" key="1">
    <source>
        <dbReference type="SAM" id="MobiDB-lite"/>
    </source>
</evidence>
<organism evidence="2 3">
    <name type="scientific">Paracoccidioides brasiliensis</name>
    <dbReference type="NCBI Taxonomy" id="121759"/>
    <lineage>
        <taxon>Eukaryota</taxon>
        <taxon>Fungi</taxon>
        <taxon>Dikarya</taxon>
        <taxon>Ascomycota</taxon>
        <taxon>Pezizomycotina</taxon>
        <taxon>Eurotiomycetes</taxon>
        <taxon>Eurotiomycetidae</taxon>
        <taxon>Onygenales</taxon>
        <taxon>Ajellomycetaceae</taxon>
        <taxon>Paracoccidioides</taxon>
    </lineage>
</organism>
<evidence type="ECO:0000313" key="2">
    <source>
        <dbReference type="EMBL" id="ODH13407.1"/>
    </source>
</evidence>
<dbReference type="VEuPathDB" id="FungiDB:PADG_05043"/>
<dbReference type="VEuPathDB" id="FungiDB:PABG_07642"/>
<feature type="compositionally biased region" description="Polar residues" evidence="1">
    <location>
        <begin position="292"/>
        <end position="304"/>
    </location>
</feature>
<feature type="compositionally biased region" description="Polar residues" evidence="1">
    <location>
        <begin position="256"/>
        <end position="277"/>
    </location>
</feature>
<feature type="region of interest" description="Disordered" evidence="1">
    <location>
        <begin position="213"/>
        <end position="453"/>
    </location>
</feature>
<evidence type="ECO:0000313" key="3">
    <source>
        <dbReference type="Proteomes" id="UP000242814"/>
    </source>
</evidence>
<feature type="compositionally biased region" description="Polar residues" evidence="1">
    <location>
        <begin position="1"/>
        <end position="15"/>
    </location>
</feature>
<dbReference type="EMBL" id="LZYO01000494">
    <property type="protein sequence ID" value="ODH13407.1"/>
    <property type="molecule type" value="Genomic_DNA"/>
</dbReference>
<name>A0A1D2J5H1_PARBR</name>
<dbReference type="AlphaFoldDB" id="A0A1D2J5H1"/>
<feature type="compositionally biased region" description="Low complexity" evidence="1">
    <location>
        <begin position="340"/>
        <end position="351"/>
    </location>
</feature>
<feature type="compositionally biased region" description="Low complexity" evidence="1">
    <location>
        <begin position="234"/>
        <end position="255"/>
    </location>
</feature>
<proteinExistence type="predicted"/>
<feature type="region of interest" description="Disordered" evidence="1">
    <location>
        <begin position="1"/>
        <end position="21"/>
    </location>
</feature>
<feature type="non-terminal residue" evidence="2">
    <location>
        <position position="1"/>
    </location>
</feature>
<feature type="compositionally biased region" description="Low complexity" evidence="1">
    <location>
        <begin position="385"/>
        <end position="399"/>
    </location>
</feature>
<sequence length="453" mass="50087">PNMVLNETSSQTDGFNGSGIDSGDSYSISQNSVSSLRQFSSRIEIPPYGPGKQLLYLRPQPAYEEYMASQIKQHIEIGMAFVNRPLTQQETDSFVDQAVSLSIKPRVGAYLGTFVGFLIVAKPFFKNGRLIPVSQMIGLVNMSLIMRTLLWPCCIVAGSTSGKVGAASLAVLDLKTDPRLAQYRKDRAIQDPQKVQKNLEKFRWKDRRVQPISLPHSSQTVQGQDDDSLTENFESTGYTDSQSSSTQYASSNESNRIYSQGDSQISEQPNSRQWDSLQQQQQPSRSGIYREGSQTESGMQSINRNDTEDVFDLNSSSTPTTTSSTTSSQPSGSAWDRLRTSSNTSTAASNNRKGSTFNSPPTNDQDISSDIPSEPSGSAWDRIRSSSMFPSSSPFQTQSEQWPQNRKDNYVESTQQQKDKAQHEFDLLLEKERQTAGDGDGYNKQSGIWGGGS</sequence>
<feature type="compositionally biased region" description="Polar residues" evidence="1">
    <location>
        <begin position="352"/>
        <end position="371"/>
    </location>
</feature>
<reference evidence="2 3" key="1">
    <citation type="submission" date="2016-06" db="EMBL/GenBank/DDBJ databases">
        <authorList>
            <person name="Kjaerup R.B."/>
            <person name="Dalgaard T.S."/>
            <person name="Juul-Madsen H.R."/>
        </authorList>
    </citation>
    <scope>NUCLEOTIDE SEQUENCE [LARGE SCALE GENOMIC DNA]</scope>
    <source>
        <strain evidence="2 3">Pb300</strain>
    </source>
</reference>
<comment type="caution">
    <text evidence="2">The sequence shown here is derived from an EMBL/GenBank/DDBJ whole genome shotgun (WGS) entry which is preliminary data.</text>
</comment>
<feature type="compositionally biased region" description="Low complexity" evidence="1">
    <location>
        <begin position="315"/>
        <end position="333"/>
    </location>
</feature>
<protein>
    <submittedName>
        <fullName evidence="2">Uncharacterized protein</fullName>
    </submittedName>
</protein>
<feature type="compositionally biased region" description="Basic and acidic residues" evidence="1">
    <location>
        <begin position="417"/>
        <end position="435"/>
    </location>
</feature>
<accession>A0A1D2J5H1</accession>
<gene>
    <name evidence="2" type="ORF">ACO22_07286</name>
</gene>
<dbReference type="Proteomes" id="UP000242814">
    <property type="component" value="Unassembled WGS sequence"/>
</dbReference>